<reference evidence="3" key="1">
    <citation type="submission" date="2022-12" db="EMBL/GenBank/DDBJ databases">
        <authorList>
            <person name="Brejova B."/>
        </authorList>
    </citation>
    <scope>NUCLEOTIDE SEQUENCE</scope>
</reference>
<evidence type="ECO:0000259" key="2">
    <source>
        <dbReference type="PROSITE" id="PS50030"/>
    </source>
</evidence>
<dbReference type="GO" id="GO:0005829">
    <property type="term" value="C:cytosol"/>
    <property type="evidence" value="ECO:0007669"/>
    <property type="project" value="TreeGrafter"/>
</dbReference>
<dbReference type="CDD" id="cd14291">
    <property type="entry name" value="UBA1_NUB1_like"/>
    <property type="match status" value="1"/>
</dbReference>
<keyword evidence="4" id="KW-1185">Reference proteome</keyword>
<dbReference type="PANTHER" id="PTHR39597">
    <property type="entry name" value="UBA DOMAIN-CONTAINING PROTEIN RUP1"/>
    <property type="match status" value="1"/>
</dbReference>
<evidence type="ECO:0000313" key="3">
    <source>
        <dbReference type="EMBL" id="CAI5757642.1"/>
    </source>
</evidence>
<dbReference type="InterPro" id="IPR015940">
    <property type="entry name" value="UBA"/>
</dbReference>
<evidence type="ECO:0000313" key="4">
    <source>
        <dbReference type="Proteomes" id="UP001152885"/>
    </source>
</evidence>
<dbReference type="AlphaFoldDB" id="A0A9W4X9W8"/>
<dbReference type="PROSITE" id="PS50030">
    <property type="entry name" value="UBA"/>
    <property type="match status" value="1"/>
</dbReference>
<dbReference type="OrthoDB" id="4489171at2759"/>
<feature type="compositionally biased region" description="Acidic residues" evidence="1">
    <location>
        <begin position="615"/>
        <end position="625"/>
    </location>
</feature>
<dbReference type="SUPFAM" id="SSF46934">
    <property type="entry name" value="UBA-like"/>
    <property type="match status" value="1"/>
</dbReference>
<feature type="region of interest" description="Disordered" evidence="1">
    <location>
        <begin position="585"/>
        <end position="632"/>
    </location>
</feature>
<dbReference type="GO" id="GO:0005634">
    <property type="term" value="C:nucleus"/>
    <property type="evidence" value="ECO:0007669"/>
    <property type="project" value="TreeGrafter"/>
</dbReference>
<dbReference type="InterPro" id="IPR009060">
    <property type="entry name" value="UBA-like_sf"/>
</dbReference>
<proteinExistence type="predicted"/>
<protein>
    <recommendedName>
        <fullName evidence="2">UBA domain-containing protein</fullName>
    </recommendedName>
</protein>
<dbReference type="Pfam" id="PF00627">
    <property type="entry name" value="UBA"/>
    <property type="match status" value="1"/>
</dbReference>
<organism evidence="3 4">
    <name type="scientific">Candida verbasci</name>
    <dbReference type="NCBI Taxonomy" id="1227364"/>
    <lineage>
        <taxon>Eukaryota</taxon>
        <taxon>Fungi</taxon>
        <taxon>Dikarya</taxon>
        <taxon>Ascomycota</taxon>
        <taxon>Saccharomycotina</taxon>
        <taxon>Pichiomycetes</taxon>
        <taxon>Debaryomycetaceae</taxon>
        <taxon>Candida/Lodderomyces clade</taxon>
        <taxon>Candida</taxon>
    </lineage>
</organism>
<dbReference type="SMART" id="SM00165">
    <property type="entry name" value="UBA"/>
    <property type="match status" value="1"/>
</dbReference>
<feature type="compositionally biased region" description="Basic and acidic residues" evidence="1">
    <location>
        <begin position="603"/>
        <end position="614"/>
    </location>
</feature>
<name>A0A9W4X9W8_9ASCO</name>
<dbReference type="PANTHER" id="PTHR39597:SF1">
    <property type="entry name" value="UBA DOMAIN-CONTAINING PROTEIN RUP1"/>
    <property type="match status" value="1"/>
</dbReference>
<gene>
    <name evidence="3" type="ORF">CANVERA_P2156</name>
</gene>
<dbReference type="GO" id="GO:0016579">
    <property type="term" value="P:protein deubiquitination"/>
    <property type="evidence" value="ECO:0007669"/>
    <property type="project" value="TreeGrafter"/>
</dbReference>
<evidence type="ECO:0000256" key="1">
    <source>
        <dbReference type="SAM" id="MobiDB-lite"/>
    </source>
</evidence>
<dbReference type="InterPro" id="IPR055335">
    <property type="entry name" value="Ucp6/RUP1"/>
</dbReference>
<sequence>MDNDKISQLAEMGFSQEQSKLALQLANGNLEDAIAYLFDEPIEQPPLPPNQQHTPTNENNNQIIKYQDSVQIKNPKDIPDFGPLTSEDLLPSVNSDILQSSSDNNQNNNNVDWDQFEHIEQQDVESVFDYPIGYEKNETDYIPVILPKFKISSQSVIIALVAIFSQISQLKDVLLSKNFEDYGFSENWFTHEASNEIEIPEGLNEKEYKLIIEIQKFIIFLTTNLSNRLFISGETFCKNLPNELINQENDDWEEILKKFIPNLKTLVENILNQDIDKLFYSKVESISGQTASLHNFILDSDNKGSSIQESFDKLFWDGPELVTLTNLSKIIIIQVNGDELSYEIPQPIQIEEMFYPGIYSNDISSIIKSMNEKKEKVKIERNQITNKLMSLNSFEGKRIKTVLQNSINYIKSINENEALADLTKLTKNINNESEYLNNKLLQLNSDYVRYEIRNHENVLKSMKDANLPIPKPYKLIGIIVSDSDYFYKSKLYNNNVENWVYFTPDDDRNRVLRYRSETMSFDQVQQVITDLSKNGSKSFLLIYAEEDEKDEEDEEVDEVDEIETPENLKQFFIKDNELVKEQVEKAKENDIEIEETEVNNSDNNKENDDVKLIDLDDDYIDDDDTNNNKENA</sequence>
<feature type="domain" description="UBA" evidence="2">
    <location>
        <begin position="1"/>
        <end position="40"/>
    </location>
</feature>
<dbReference type="Gene3D" id="1.10.8.10">
    <property type="entry name" value="DNA helicase RuvA subunit, C-terminal domain"/>
    <property type="match status" value="1"/>
</dbReference>
<dbReference type="EMBL" id="CANTUO010000002">
    <property type="protein sequence ID" value="CAI5757642.1"/>
    <property type="molecule type" value="Genomic_DNA"/>
</dbReference>
<comment type="caution">
    <text evidence="3">The sequence shown here is derived from an EMBL/GenBank/DDBJ whole genome shotgun (WGS) entry which is preliminary data.</text>
</comment>
<dbReference type="Proteomes" id="UP001152885">
    <property type="component" value="Unassembled WGS sequence"/>
</dbReference>
<accession>A0A9W4X9W8</accession>